<organism evidence="1 2">
    <name type="scientific">Mobiluncus mulieris</name>
    <dbReference type="NCBI Taxonomy" id="2052"/>
    <lineage>
        <taxon>Bacteria</taxon>
        <taxon>Bacillati</taxon>
        <taxon>Actinomycetota</taxon>
        <taxon>Actinomycetes</taxon>
        <taxon>Actinomycetales</taxon>
        <taxon>Actinomycetaceae</taxon>
        <taxon>Mobiluncus</taxon>
    </lineage>
</organism>
<reference evidence="1 2" key="1">
    <citation type="submission" date="2020-04" db="EMBL/GenBank/DDBJ databases">
        <title>Antimicrobial susceptibility and clonality of vaginal-derived multi-drug resistant Mobiluncus isolates in China.</title>
        <authorList>
            <person name="Zhang X."/>
        </authorList>
    </citation>
    <scope>NUCLEOTIDE SEQUENCE [LARGE SCALE GENOMIC DNA]</scope>
    <source>
        <strain evidence="1 2">13</strain>
    </source>
</reference>
<protein>
    <submittedName>
        <fullName evidence="1">Uncharacterized protein</fullName>
    </submittedName>
</protein>
<dbReference type="AlphaFoldDB" id="A0A7Y0Y526"/>
<accession>A0A7Y0Y526</accession>
<name>A0A7Y0Y526_9ACTO</name>
<sequence length="166" mass="19350">MSTKNTEQYRWEQNGQPRIIIGDDFDYEVYHGAWYGVDCDMRDGEARYRTYLLDLDNNNNCCILADTDDTQTWQKFYDYGWSKADCYQGRLPEWDLPTYVEEKKHGVIIEKWVDRNGELKTPPNFPMLTILDDTDCPGEVICETSSLAEAEAELADLEKNPETVRP</sequence>
<gene>
    <name evidence="1" type="ORF">HHJ78_10795</name>
</gene>
<evidence type="ECO:0000313" key="1">
    <source>
        <dbReference type="EMBL" id="NMW65971.1"/>
    </source>
</evidence>
<evidence type="ECO:0000313" key="2">
    <source>
        <dbReference type="Proteomes" id="UP000578252"/>
    </source>
</evidence>
<comment type="caution">
    <text evidence="1">The sequence shown here is derived from an EMBL/GenBank/DDBJ whole genome shotgun (WGS) entry which is preliminary data.</text>
</comment>
<dbReference type="EMBL" id="JABCUR010000014">
    <property type="protein sequence ID" value="NMW65971.1"/>
    <property type="molecule type" value="Genomic_DNA"/>
</dbReference>
<proteinExistence type="predicted"/>
<dbReference type="RefSeq" id="WP_169772471.1">
    <property type="nucleotide sequence ID" value="NZ_JABCUR010000014.1"/>
</dbReference>
<dbReference type="Proteomes" id="UP000578252">
    <property type="component" value="Unassembled WGS sequence"/>
</dbReference>